<dbReference type="RefSeq" id="WP_160365105.1">
    <property type="nucleotide sequence ID" value="NZ_JACEIB010000001.1"/>
</dbReference>
<name>A0A838L321_9SPHN</name>
<proteinExistence type="predicted"/>
<accession>A0A838L321</accession>
<reference evidence="1 2" key="1">
    <citation type="submission" date="2020-07" db="EMBL/GenBank/DDBJ databases">
        <authorList>
            <person name="Sun Q."/>
        </authorList>
    </citation>
    <scope>NUCLEOTIDE SEQUENCE [LARGE SCALE GENOMIC DNA]</scope>
    <source>
        <strain evidence="1 2">CGMCC 1.13654</strain>
    </source>
</reference>
<dbReference type="AlphaFoldDB" id="A0A838L321"/>
<evidence type="ECO:0000313" key="1">
    <source>
        <dbReference type="EMBL" id="MBA2933045.1"/>
    </source>
</evidence>
<dbReference type="EMBL" id="JACEIB010000001">
    <property type="protein sequence ID" value="MBA2933045.1"/>
    <property type="molecule type" value="Genomic_DNA"/>
</dbReference>
<protein>
    <submittedName>
        <fullName evidence="1">Uncharacterized protein</fullName>
    </submittedName>
</protein>
<keyword evidence="2" id="KW-1185">Reference proteome</keyword>
<dbReference type="Proteomes" id="UP000570166">
    <property type="component" value="Unassembled WGS sequence"/>
</dbReference>
<organism evidence="1 2">
    <name type="scientific">Sphingomonas chungangi</name>
    <dbReference type="NCBI Taxonomy" id="2683589"/>
    <lineage>
        <taxon>Bacteria</taxon>
        <taxon>Pseudomonadati</taxon>
        <taxon>Pseudomonadota</taxon>
        <taxon>Alphaproteobacteria</taxon>
        <taxon>Sphingomonadales</taxon>
        <taxon>Sphingomonadaceae</taxon>
        <taxon>Sphingomonas</taxon>
    </lineage>
</organism>
<evidence type="ECO:0000313" key="2">
    <source>
        <dbReference type="Proteomes" id="UP000570166"/>
    </source>
</evidence>
<gene>
    <name evidence="1" type="ORF">HZF05_02935</name>
</gene>
<comment type="caution">
    <text evidence="1">The sequence shown here is derived from an EMBL/GenBank/DDBJ whole genome shotgun (WGS) entry which is preliminary data.</text>
</comment>
<sequence length="72" mass="7804">MRLLARNGLSFDMLEQIVGLSPETVAGLEAGQAASLDALPLDDAKRERLALFCATLLRFEIRLGHEPAPSAR</sequence>